<name>A0AAV6UIW6_9ARAC</name>
<dbReference type="Proteomes" id="UP000827092">
    <property type="component" value="Unassembled WGS sequence"/>
</dbReference>
<protein>
    <submittedName>
        <fullName evidence="2">Uncharacterized protein</fullName>
    </submittedName>
</protein>
<dbReference type="EMBL" id="JAFNEN010000388">
    <property type="protein sequence ID" value="KAG8184075.1"/>
    <property type="molecule type" value="Genomic_DNA"/>
</dbReference>
<accession>A0AAV6UIW6</accession>
<sequence length="108" mass="11865">MPSHMDKQQDSTKDSFEQQDQDRDGCQPVLCGATDVRIPESIQKTFKVVNTVLEKVSSSLSTLGESNKSTSPQNGEVILPQFLRTYKGGPLSPFEEPSVGDDHNKTVP</sequence>
<keyword evidence="3" id="KW-1185">Reference proteome</keyword>
<gene>
    <name evidence="2" type="ORF">JTE90_006712</name>
</gene>
<evidence type="ECO:0000313" key="3">
    <source>
        <dbReference type="Proteomes" id="UP000827092"/>
    </source>
</evidence>
<feature type="compositionally biased region" description="Basic and acidic residues" evidence="1">
    <location>
        <begin position="1"/>
        <end position="25"/>
    </location>
</feature>
<organism evidence="2 3">
    <name type="scientific">Oedothorax gibbosus</name>
    <dbReference type="NCBI Taxonomy" id="931172"/>
    <lineage>
        <taxon>Eukaryota</taxon>
        <taxon>Metazoa</taxon>
        <taxon>Ecdysozoa</taxon>
        <taxon>Arthropoda</taxon>
        <taxon>Chelicerata</taxon>
        <taxon>Arachnida</taxon>
        <taxon>Araneae</taxon>
        <taxon>Araneomorphae</taxon>
        <taxon>Entelegynae</taxon>
        <taxon>Araneoidea</taxon>
        <taxon>Linyphiidae</taxon>
        <taxon>Erigoninae</taxon>
        <taxon>Oedothorax</taxon>
    </lineage>
</organism>
<dbReference type="AlphaFoldDB" id="A0AAV6UIW6"/>
<reference evidence="2 3" key="1">
    <citation type="journal article" date="2022" name="Nat. Ecol. Evol.">
        <title>A masculinizing supergene underlies an exaggerated male reproductive morph in a spider.</title>
        <authorList>
            <person name="Hendrickx F."/>
            <person name="De Corte Z."/>
            <person name="Sonet G."/>
            <person name="Van Belleghem S.M."/>
            <person name="Kostlbacher S."/>
            <person name="Vangestel C."/>
        </authorList>
    </citation>
    <scope>NUCLEOTIDE SEQUENCE [LARGE SCALE GENOMIC DNA]</scope>
    <source>
        <strain evidence="2">W744_W776</strain>
    </source>
</reference>
<feature type="region of interest" description="Disordered" evidence="1">
    <location>
        <begin position="1"/>
        <end position="28"/>
    </location>
</feature>
<evidence type="ECO:0000313" key="2">
    <source>
        <dbReference type="EMBL" id="KAG8184075.1"/>
    </source>
</evidence>
<feature type="region of interest" description="Disordered" evidence="1">
    <location>
        <begin position="88"/>
        <end position="108"/>
    </location>
</feature>
<evidence type="ECO:0000256" key="1">
    <source>
        <dbReference type="SAM" id="MobiDB-lite"/>
    </source>
</evidence>
<comment type="caution">
    <text evidence="2">The sequence shown here is derived from an EMBL/GenBank/DDBJ whole genome shotgun (WGS) entry which is preliminary data.</text>
</comment>
<proteinExistence type="predicted"/>